<dbReference type="SUPFAM" id="SSF53098">
    <property type="entry name" value="Ribonuclease H-like"/>
    <property type="match status" value="1"/>
</dbReference>
<evidence type="ECO:0008006" key="3">
    <source>
        <dbReference type="Google" id="ProtNLM"/>
    </source>
</evidence>
<evidence type="ECO:0000313" key="1">
    <source>
        <dbReference type="EMBL" id="CAI6345708.1"/>
    </source>
</evidence>
<evidence type="ECO:0000313" key="2">
    <source>
        <dbReference type="Proteomes" id="UP001160148"/>
    </source>
</evidence>
<accession>A0AAV0VNE0</accession>
<sequence length="212" mass="24111">MYFGFLLPTINELSSKLEAMSRKQIVYCQPLVTALYDGVSKRFGALEENNFLIIAAVSHPSFKCAWIKNEIRKNVAISLLKDAMYEMYSDKVVQNTEELNKNKSSSSDDSDQEEYTNDSFFSWASTKKSRNVLVENEIADFLNKSPTKKINILNYTPILKKVFVKYNTPLPSSAPIERVFSLGACILTKKRGKMSDSNFEKTMLLKSNSKII</sequence>
<proteinExistence type="predicted"/>
<dbReference type="EMBL" id="CARXXK010000001">
    <property type="protein sequence ID" value="CAI6345708.1"/>
    <property type="molecule type" value="Genomic_DNA"/>
</dbReference>
<comment type="caution">
    <text evidence="1">The sequence shown here is derived from an EMBL/GenBank/DDBJ whole genome shotgun (WGS) entry which is preliminary data.</text>
</comment>
<dbReference type="InterPro" id="IPR012337">
    <property type="entry name" value="RNaseH-like_sf"/>
</dbReference>
<dbReference type="Proteomes" id="UP001160148">
    <property type="component" value="Unassembled WGS sequence"/>
</dbReference>
<keyword evidence="2" id="KW-1185">Reference proteome</keyword>
<protein>
    <recommendedName>
        <fullName evidence="3">HAT C-terminal dimerisation domain-containing protein</fullName>
    </recommendedName>
</protein>
<organism evidence="1 2">
    <name type="scientific">Macrosiphum euphorbiae</name>
    <name type="common">potato aphid</name>
    <dbReference type="NCBI Taxonomy" id="13131"/>
    <lineage>
        <taxon>Eukaryota</taxon>
        <taxon>Metazoa</taxon>
        <taxon>Ecdysozoa</taxon>
        <taxon>Arthropoda</taxon>
        <taxon>Hexapoda</taxon>
        <taxon>Insecta</taxon>
        <taxon>Pterygota</taxon>
        <taxon>Neoptera</taxon>
        <taxon>Paraneoptera</taxon>
        <taxon>Hemiptera</taxon>
        <taxon>Sternorrhyncha</taxon>
        <taxon>Aphidomorpha</taxon>
        <taxon>Aphidoidea</taxon>
        <taxon>Aphididae</taxon>
        <taxon>Macrosiphini</taxon>
        <taxon>Macrosiphum</taxon>
    </lineage>
</organism>
<dbReference type="AlphaFoldDB" id="A0AAV0VNE0"/>
<name>A0AAV0VNE0_9HEMI</name>
<reference evidence="1 2" key="1">
    <citation type="submission" date="2023-01" db="EMBL/GenBank/DDBJ databases">
        <authorList>
            <person name="Whitehead M."/>
        </authorList>
    </citation>
    <scope>NUCLEOTIDE SEQUENCE [LARGE SCALE GENOMIC DNA]</scope>
</reference>
<gene>
    <name evidence="1" type="ORF">MEUPH1_LOCUS2689</name>
</gene>